<dbReference type="AlphaFoldDB" id="A0A370G862"/>
<proteinExistence type="predicted"/>
<evidence type="ECO:0000256" key="1">
    <source>
        <dbReference type="SAM" id="MobiDB-lite"/>
    </source>
</evidence>
<gene>
    <name evidence="2" type="ORF">C8D86_12532</name>
</gene>
<dbReference type="Proteomes" id="UP000254720">
    <property type="component" value="Unassembled WGS sequence"/>
</dbReference>
<comment type="caution">
    <text evidence="2">The sequence shown here is derived from an EMBL/GenBank/DDBJ whole genome shotgun (WGS) entry which is preliminary data.</text>
</comment>
<evidence type="ECO:0000313" key="2">
    <source>
        <dbReference type="EMBL" id="RDI39971.1"/>
    </source>
</evidence>
<dbReference type="EMBL" id="QQAX01000025">
    <property type="protein sequence ID" value="RDI39971.1"/>
    <property type="molecule type" value="Genomic_DNA"/>
</dbReference>
<name>A0A370G862_9COXI</name>
<dbReference type="SUPFAM" id="SSF101498">
    <property type="entry name" value="Anti-sigma factor FlgM"/>
    <property type="match status" value="1"/>
</dbReference>
<feature type="region of interest" description="Disordered" evidence="1">
    <location>
        <begin position="13"/>
        <end position="34"/>
    </location>
</feature>
<organism evidence="2 3">
    <name type="scientific">Aquicella lusitana</name>
    <dbReference type="NCBI Taxonomy" id="254246"/>
    <lineage>
        <taxon>Bacteria</taxon>
        <taxon>Pseudomonadati</taxon>
        <taxon>Pseudomonadota</taxon>
        <taxon>Gammaproteobacteria</taxon>
        <taxon>Legionellales</taxon>
        <taxon>Coxiellaceae</taxon>
        <taxon>Aquicella</taxon>
    </lineage>
</organism>
<dbReference type="InterPro" id="IPR035890">
    <property type="entry name" value="Anti-sigma-28_factor_FlgM_sf"/>
</dbReference>
<evidence type="ECO:0008006" key="4">
    <source>
        <dbReference type="Google" id="ProtNLM"/>
    </source>
</evidence>
<dbReference type="RefSeq" id="WP_114835178.1">
    <property type="nucleotide sequence ID" value="NZ_LR699116.1"/>
</dbReference>
<evidence type="ECO:0000313" key="3">
    <source>
        <dbReference type="Proteomes" id="UP000254720"/>
    </source>
</evidence>
<reference evidence="2 3" key="1">
    <citation type="submission" date="2018-07" db="EMBL/GenBank/DDBJ databases">
        <title>Genomic Encyclopedia of Type Strains, Phase IV (KMG-IV): sequencing the most valuable type-strain genomes for metagenomic binning, comparative biology and taxonomic classification.</title>
        <authorList>
            <person name="Goeker M."/>
        </authorList>
    </citation>
    <scope>NUCLEOTIDE SEQUENCE [LARGE SCALE GENOMIC DNA]</scope>
    <source>
        <strain evidence="2 3">DSM 16500</strain>
    </source>
</reference>
<keyword evidence="3" id="KW-1185">Reference proteome</keyword>
<protein>
    <recommendedName>
        <fullName evidence="4">Anti-sigma-28 factor FlgM</fullName>
    </recommendedName>
</protein>
<sequence length="93" mass="10426">MVNEIKLDKINSYYSSDRTTQNNSQPSPNTAQKDVDVTNHLNDLVKSINTYQEPVGAASLNALKYQIEQHEYKVDLDQLSDRLLSSGLLTIGD</sequence>
<feature type="compositionally biased region" description="Polar residues" evidence="1">
    <location>
        <begin position="13"/>
        <end position="32"/>
    </location>
</feature>
<accession>A0A370G862</accession>